<dbReference type="Proteomes" id="UP001358417">
    <property type="component" value="Unassembled WGS sequence"/>
</dbReference>
<feature type="region of interest" description="Disordered" evidence="1">
    <location>
        <begin position="328"/>
        <end position="351"/>
    </location>
</feature>
<dbReference type="GeneID" id="89976592"/>
<keyword evidence="4" id="KW-1185">Reference proteome</keyword>
<reference evidence="3 4" key="1">
    <citation type="submission" date="2023-08" db="EMBL/GenBank/DDBJ databases">
        <title>Black Yeasts Isolated from many extreme environments.</title>
        <authorList>
            <person name="Coleine C."/>
            <person name="Stajich J.E."/>
            <person name="Selbmann L."/>
        </authorList>
    </citation>
    <scope>NUCLEOTIDE SEQUENCE [LARGE SCALE GENOMIC DNA]</scope>
    <source>
        <strain evidence="3 4">CCFEE 5792</strain>
    </source>
</reference>
<dbReference type="InterPro" id="IPR012942">
    <property type="entry name" value="SRR1-like"/>
</dbReference>
<dbReference type="AlphaFoldDB" id="A0AAV9MXT7"/>
<dbReference type="Pfam" id="PF07985">
    <property type="entry name" value="SRR1"/>
    <property type="match status" value="1"/>
</dbReference>
<accession>A0AAV9MXT7</accession>
<name>A0AAV9MXT7_9EURO</name>
<protein>
    <recommendedName>
        <fullName evidence="2">SRR1-like domain-containing protein</fullName>
    </recommendedName>
</protein>
<evidence type="ECO:0000313" key="4">
    <source>
        <dbReference type="Proteomes" id="UP001358417"/>
    </source>
</evidence>
<comment type="caution">
    <text evidence="3">The sequence shown here is derived from an EMBL/GenBank/DDBJ whole genome shotgun (WGS) entry which is preliminary data.</text>
</comment>
<feature type="compositionally biased region" description="Polar residues" evidence="1">
    <location>
        <begin position="330"/>
        <end position="351"/>
    </location>
</feature>
<feature type="domain" description="SRR1-like" evidence="2">
    <location>
        <begin position="118"/>
        <end position="321"/>
    </location>
</feature>
<dbReference type="EMBL" id="JAVRRD010000031">
    <property type="protein sequence ID" value="KAK5046286.1"/>
    <property type="molecule type" value="Genomic_DNA"/>
</dbReference>
<dbReference type="PANTHER" id="PTHR42080">
    <property type="entry name" value="SRR1 DOMAIN-CONTAINING PROTEIN"/>
    <property type="match status" value="1"/>
</dbReference>
<proteinExistence type="predicted"/>
<evidence type="ECO:0000259" key="2">
    <source>
        <dbReference type="Pfam" id="PF07985"/>
    </source>
</evidence>
<sequence>MPHTSKKKRATPNKRRHLIDEDGWTRVTTTSDARSTAPFPPKLPMTEHSRIQNFKWGIDGKFVTIKSRLHAPPHPNQGVSVEKMIARYRSLESKWLESTSYAALKTTLSKEWVGQGIGAVSKCVMFGSGSFSATALGREDVSFYQLAAFQSAVELIGQVQGHVPSSYAQEPFYVESDIEFLATLGITTVEHPQGFDLVDGTCFAYSPCAERWVELQIMYNQPRLWLNVRLQDRWPLRDDGTAPKGHSINWMLNFRVPDPENPDWHAVYDEDLGPGDGEKRLQEEYLINHHLYGSFRRSHQSLLLPDLDASNYPFSDCAIHWPVEDEESPSSEFTKLTEEVSTLSIQEQSVT</sequence>
<dbReference type="PANTHER" id="PTHR42080:SF1">
    <property type="entry name" value="SRR1-LIKE DOMAIN-CONTAINING PROTEIN"/>
    <property type="match status" value="1"/>
</dbReference>
<evidence type="ECO:0000256" key="1">
    <source>
        <dbReference type="SAM" id="MobiDB-lite"/>
    </source>
</evidence>
<gene>
    <name evidence="3" type="ORF">LTR84_008429</name>
</gene>
<feature type="region of interest" description="Disordered" evidence="1">
    <location>
        <begin position="1"/>
        <end position="44"/>
    </location>
</feature>
<dbReference type="RefSeq" id="XP_064701880.1">
    <property type="nucleotide sequence ID" value="XM_064851975.1"/>
</dbReference>
<feature type="compositionally biased region" description="Basic residues" evidence="1">
    <location>
        <begin position="1"/>
        <end position="17"/>
    </location>
</feature>
<evidence type="ECO:0000313" key="3">
    <source>
        <dbReference type="EMBL" id="KAK5046286.1"/>
    </source>
</evidence>
<organism evidence="3 4">
    <name type="scientific">Exophiala bonariae</name>
    <dbReference type="NCBI Taxonomy" id="1690606"/>
    <lineage>
        <taxon>Eukaryota</taxon>
        <taxon>Fungi</taxon>
        <taxon>Dikarya</taxon>
        <taxon>Ascomycota</taxon>
        <taxon>Pezizomycotina</taxon>
        <taxon>Eurotiomycetes</taxon>
        <taxon>Chaetothyriomycetidae</taxon>
        <taxon>Chaetothyriales</taxon>
        <taxon>Herpotrichiellaceae</taxon>
        <taxon>Exophiala</taxon>
    </lineage>
</organism>